<keyword evidence="4" id="KW-0378">Hydrolase</keyword>
<dbReference type="SUPFAM" id="SSF52540">
    <property type="entry name" value="P-loop containing nucleoside triphosphate hydrolases"/>
    <property type="match status" value="1"/>
</dbReference>
<keyword evidence="3" id="KW-0547">Nucleotide-binding</keyword>
<dbReference type="GO" id="GO:0005524">
    <property type="term" value="F:ATP binding"/>
    <property type="evidence" value="ECO:0007669"/>
    <property type="project" value="UniProtKB-KW"/>
</dbReference>
<dbReference type="CDD" id="cd18787">
    <property type="entry name" value="SF2_C_DEAD"/>
    <property type="match status" value="1"/>
</dbReference>
<comment type="subcellular location">
    <subcellularLocation>
        <location evidence="1">Cytoplasm</location>
    </subcellularLocation>
</comment>
<feature type="domain" description="Helicase ATP-binding" evidence="8">
    <location>
        <begin position="146"/>
        <end position="332"/>
    </location>
</feature>
<dbReference type="InterPro" id="IPR011545">
    <property type="entry name" value="DEAD/DEAH_box_helicase_dom"/>
</dbReference>
<dbReference type="GO" id="GO:0005737">
    <property type="term" value="C:cytoplasm"/>
    <property type="evidence" value="ECO:0007669"/>
    <property type="project" value="UniProtKB-SubCell"/>
</dbReference>
<dbReference type="InterPro" id="IPR027417">
    <property type="entry name" value="P-loop_NTPase"/>
</dbReference>
<dbReference type="PROSITE" id="PS51194">
    <property type="entry name" value="HELICASE_CTER"/>
    <property type="match status" value="1"/>
</dbReference>
<evidence type="ECO:0000256" key="1">
    <source>
        <dbReference type="ARBA" id="ARBA00004496"/>
    </source>
</evidence>
<dbReference type="PANTHER" id="PTHR47960">
    <property type="entry name" value="DEAD-BOX ATP-DEPENDENT RNA HELICASE 50"/>
    <property type="match status" value="1"/>
</dbReference>
<dbReference type="AlphaFoldDB" id="A0AAD1WW27"/>
<name>A0AAD1WW27_PELCU</name>
<evidence type="ECO:0000256" key="6">
    <source>
        <dbReference type="ARBA" id="ARBA00022840"/>
    </source>
</evidence>
<keyword evidence="6" id="KW-0067">ATP-binding</keyword>
<evidence type="ECO:0000259" key="10">
    <source>
        <dbReference type="PROSITE" id="PS51195"/>
    </source>
</evidence>
<dbReference type="InterPro" id="IPR014001">
    <property type="entry name" value="Helicase_ATP-bd"/>
</dbReference>
<dbReference type="InterPro" id="IPR001650">
    <property type="entry name" value="Helicase_C-like"/>
</dbReference>
<dbReference type="Pfam" id="PF00271">
    <property type="entry name" value="Helicase_C"/>
    <property type="match status" value="1"/>
</dbReference>
<organism evidence="11 12">
    <name type="scientific">Pelobates cultripes</name>
    <name type="common">Western spadefoot toad</name>
    <dbReference type="NCBI Taxonomy" id="61616"/>
    <lineage>
        <taxon>Eukaryota</taxon>
        <taxon>Metazoa</taxon>
        <taxon>Chordata</taxon>
        <taxon>Craniata</taxon>
        <taxon>Vertebrata</taxon>
        <taxon>Euteleostomi</taxon>
        <taxon>Amphibia</taxon>
        <taxon>Batrachia</taxon>
        <taxon>Anura</taxon>
        <taxon>Pelobatoidea</taxon>
        <taxon>Pelobatidae</taxon>
        <taxon>Pelobates</taxon>
    </lineage>
</organism>
<evidence type="ECO:0000259" key="8">
    <source>
        <dbReference type="PROSITE" id="PS51192"/>
    </source>
</evidence>
<evidence type="ECO:0000256" key="5">
    <source>
        <dbReference type="ARBA" id="ARBA00022806"/>
    </source>
</evidence>
<dbReference type="PROSITE" id="PS51192">
    <property type="entry name" value="HELICASE_ATP_BIND_1"/>
    <property type="match status" value="1"/>
</dbReference>
<accession>A0AAD1WW27</accession>
<evidence type="ECO:0000313" key="11">
    <source>
        <dbReference type="EMBL" id="CAH2324915.1"/>
    </source>
</evidence>
<dbReference type="SMART" id="SM00490">
    <property type="entry name" value="HELICc"/>
    <property type="match status" value="1"/>
</dbReference>
<dbReference type="GO" id="GO:0003724">
    <property type="term" value="F:RNA helicase activity"/>
    <property type="evidence" value="ECO:0007669"/>
    <property type="project" value="UniProtKB-EC"/>
</dbReference>
<feature type="domain" description="DEAD-box RNA helicase Q" evidence="10">
    <location>
        <begin position="115"/>
        <end position="143"/>
    </location>
</feature>
<evidence type="ECO:0000256" key="4">
    <source>
        <dbReference type="ARBA" id="ARBA00022801"/>
    </source>
</evidence>
<gene>
    <name evidence="11" type="ORF">PECUL_23A007800</name>
</gene>
<evidence type="ECO:0000256" key="3">
    <source>
        <dbReference type="ARBA" id="ARBA00022741"/>
    </source>
</evidence>
<dbReference type="EMBL" id="OW240923">
    <property type="protein sequence ID" value="CAH2324915.1"/>
    <property type="molecule type" value="Genomic_DNA"/>
</dbReference>
<dbReference type="EC" id="3.6.4.13" evidence="2"/>
<dbReference type="PROSITE" id="PS51195">
    <property type="entry name" value="Q_MOTIF"/>
    <property type="match status" value="1"/>
</dbReference>
<evidence type="ECO:0000259" key="9">
    <source>
        <dbReference type="PROSITE" id="PS51194"/>
    </source>
</evidence>
<dbReference type="Pfam" id="PF00270">
    <property type="entry name" value="DEAD"/>
    <property type="match status" value="1"/>
</dbReference>
<dbReference type="Gene3D" id="3.40.50.300">
    <property type="entry name" value="P-loop containing nucleotide triphosphate hydrolases"/>
    <property type="match status" value="2"/>
</dbReference>
<evidence type="ECO:0000256" key="7">
    <source>
        <dbReference type="PROSITE-ProRule" id="PRU00552"/>
    </source>
</evidence>
<keyword evidence="5 11" id="KW-0347">Helicase</keyword>
<dbReference type="InterPro" id="IPR014014">
    <property type="entry name" value="RNA_helicase_DEAD_Q_motif"/>
</dbReference>
<keyword evidence="12" id="KW-1185">Reference proteome</keyword>
<evidence type="ECO:0000256" key="2">
    <source>
        <dbReference type="ARBA" id="ARBA00012552"/>
    </source>
</evidence>
<dbReference type="GO" id="GO:0016787">
    <property type="term" value="F:hydrolase activity"/>
    <property type="evidence" value="ECO:0007669"/>
    <property type="project" value="UniProtKB-KW"/>
</dbReference>
<dbReference type="SMART" id="SM00487">
    <property type="entry name" value="DEXDc"/>
    <property type="match status" value="1"/>
</dbReference>
<dbReference type="Proteomes" id="UP001295444">
    <property type="component" value="Chromosome 12"/>
</dbReference>
<proteinExistence type="predicted"/>
<sequence length="518" mass="56938">MFLARRLLRTDLRCLPCNRAFISEHLPVIQVPRQAQLLAERRSRQTGSKRVVTPQAGKLLIRTRRQELNQPAGQTCSHWERPELVSKGWKHRLSRGDYFIIERQTAERPGPIKTSTFQALGLDPALVSALSASGVNIPTWVQTQAIPTLLYGKNLLCAAETGSGKTLSYLLPIVNQLCTGKNTSHDPLNLILVPSRELASQVASVARSLCTPLGLTVSVVGGGHGLVTVDRQLCKGPIDILVATPGALWKALKRDSVSLASLKCIVLDEADTLFDNSFSKLVEDILMQTRIATCEKDVHGEESKAQLVVVGATFPSGVGQVLGKMTDLATFATIKSKSLHYLLPHIQHKFLKVKGADKVSELLTILKKQVAEGQGSGVLVFCNSSSTVNWLGYILDDHCVRHWRLQGNMPASMRTGIFEAFQKGQSNVLVCTDVVSRGLDSLNVEVVVNYDFPATLQDYLHRAGRVGRLGSEKQGRVVSFVTHAWDVELVQKIEMQTRKRTSLLGTKCDINDTVKRTL</sequence>
<dbReference type="GO" id="GO:0003676">
    <property type="term" value="F:nucleic acid binding"/>
    <property type="evidence" value="ECO:0007669"/>
    <property type="project" value="InterPro"/>
</dbReference>
<feature type="short sequence motif" description="Q motif" evidence="7">
    <location>
        <begin position="115"/>
        <end position="143"/>
    </location>
</feature>
<evidence type="ECO:0000313" key="12">
    <source>
        <dbReference type="Proteomes" id="UP001295444"/>
    </source>
</evidence>
<reference evidence="11" key="1">
    <citation type="submission" date="2022-03" db="EMBL/GenBank/DDBJ databases">
        <authorList>
            <person name="Alioto T."/>
            <person name="Alioto T."/>
            <person name="Gomez Garrido J."/>
        </authorList>
    </citation>
    <scope>NUCLEOTIDE SEQUENCE</scope>
</reference>
<feature type="domain" description="Helicase C-terminal" evidence="9">
    <location>
        <begin position="358"/>
        <end position="514"/>
    </location>
</feature>
<protein>
    <recommendedName>
        <fullName evidence="2">RNA helicase</fullName>
        <ecNumber evidence="2">3.6.4.13</ecNumber>
    </recommendedName>
</protein>